<organism evidence="2 3">
    <name type="scientific">Brachionus plicatilis</name>
    <name type="common">Marine rotifer</name>
    <name type="synonym">Brachionus muelleri</name>
    <dbReference type="NCBI Taxonomy" id="10195"/>
    <lineage>
        <taxon>Eukaryota</taxon>
        <taxon>Metazoa</taxon>
        <taxon>Spiralia</taxon>
        <taxon>Gnathifera</taxon>
        <taxon>Rotifera</taxon>
        <taxon>Eurotatoria</taxon>
        <taxon>Monogononta</taxon>
        <taxon>Pseudotrocha</taxon>
        <taxon>Ploima</taxon>
        <taxon>Brachionidae</taxon>
        <taxon>Brachionus</taxon>
    </lineage>
</organism>
<evidence type="ECO:0000256" key="1">
    <source>
        <dbReference type="SAM" id="MobiDB-lite"/>
    </source>
</evidence>
<accession>A0A3M7SC54</accession>
<proteinExistence type="predicted"/>
<evidence type="ECO:0000313" key="2">
    <source>
        <dbReference type="EMBL" id="RNA33371.1"/>
    </source>
</evidence>
<gene>
    <name evidence="2" type="ORF">BpHYR1_000347</name>
</gene>
<reference evidence="2 3" key="1">
    <citation type="journal article" date="2018" name="Sci. Rep.">
        <title>Genomic signatures of local adaptation to the degree of environmental predictability in rotifers.</title>
        <authorList>
            <person name="Franch-Gras L."/>
            <person name="Hahn C."/>
            <person name="Garcia-Roger E.M."/>
            <person name="Carmona M.J."/>
            <person name="Serra M."/>
            <person name="Gomez A."/>
        </authorList>
    </citation>
    <scope>NUCLEOTIDE SEQUENCE [LARGE SCALE GENOMIC DNA]</scope>
    <source>
        <strain evidence="2">HYR1</strain>
    </source>
</reference>
<protein>
    <submittedName>
        <fullName evidence="2">Uncharacterized protein</fullName>
    </submittedName>
</protein>
<feature type="region of interest" description="Disordered" evidence="1">
    <location>
        <begin position="97"/>
        <end position="131"/>
    </location>
</feature>
<comment type="caution">
    <text evidence="2">The sequence shown here is derived from an EMBL/GenBank/DDBJ whole genome shotgun (WGS) entry which is preliminary data.</text>
</comment>
<name>A0A3M7SC54_BRAPC</name>
<dbReference type="AlphaFoldDB" id="A0A3M7SC54"/>
<keyword evidence="3" id="KW-1185">Reference proteome</keyword>
<dbReference type="Proteomes" id="UP000276133">
    <property type="component" value="Unassembled WGS sequence"/>
</dbReference>
<evidence type="ECO:0000313" key="3">
    <source>
        <dbReference type="Proteomes" id="UP000276133"/>
    </source>
</evidence>
<sequence>MINFNRDYTFLSDSGPHVTITNIKSTTTKTLDEAAFCWLAELECEFDEFLFEFFDIPKKWKNGHFLWKGPLSCWCSGAAGPPDLSGARPRPAICTGWTSHFESRPGRRPTGQRAPRTGSGSRCPPQPPLAD</sequence>
<dbReference type="EMBL" id="REGN01001648">
    <property type="protein sequence ID" value="RNA33371.1"/>
    <property type="molecule type" value="Genomic_DNA"/>
</dbReference>